<dbReference type="Proteomes" id="UP001054252">
    <property type="component" value="Unassembled WGS sequence"/>
</dbReference>
<evidence type="ECO:0000256" key="1">
    <source>
        <dbReference type="SAM" id="Phobius"/>
    </source>
</evidence>
<organism evidence="2 3">
    <name type="scientific">Rubroshorea leprosula</name>
    <dbReference type="NCBI Taxonomy" id="152421"/>
    <lineage>
        <taxon>Eukaryota</taxon>
        <taxon>Viridiplantae</taxon>
        <taxon>Streptophyta</taxon>
        <taxon>Embryophyta</taxon>
        <taxon>Tracheophyta</taxon>
        <taxon>Spermatophyta</taxon>
        <taxon>Magnoliopsida</taxon>
        <taxon>eudicotyledons</taxon>
        <taxon>Gunneridae</taxon>
        <taxon>Pentapetalae</taxon>
        <taxon>rosids</taxon>
        <taxon>malvids</taxon>
        <taxon>Malvales</taxon>
        <taxon>Dipterocarpaceae</taxon>
        <taxon>Rubroshorea</taxon>
    </lineage>
</organism>
<protein>
    <submittedName>
        <fullName evidence="2">Uncharacterized protein</fullName>
    </submittedName>
</protein>
<keyword evidence="1" id="KW-1133">Transmembrane helix</keyword>
<keyword evidence="3" id="KW-1185">Reference proteome</keyword>
<feature type="transmembrane region" description="Helical" evidence="1">
    <location>
        <begin position="12"/>
        <end position="42"/>
    </location>
</feature>
<reference evidence="2 3" key="1">
    <citation type="journal article" date="2021" name="Commun. Biol.">
        <title>The genome of Shorea leprosula (Dipterocarpaceae) highlights the ecological relevance of drought in aseasonal tropical rainforests.</title>
        <authorList>
            <person name="Ng K.K.S."/>
            <person name="Kobayashi M.J."/>
            <person name="Fawcett J.A."/>
            <person name="Hatakeyama M."/>
            <person name="Paape T."/>
            <person name="Ng C.H."/>
            <person name="Ang C.C."/>
            <person name="Tnah L.H."/>
            <person name="Lee C.T."/>
            <person name="Nishiyama T."/>
            <person name="Sese J."/>
            <person name="O'Brien M.J."/>
            <person name="Copetti D."/>
            <person name="Mohd Noor M.I."/>
            <person name="Ong R.C."/>
            <person name="Putra M."/>
            <person name="Sireger I.Z."/>
            <person name="Indrioko S."/>
            <person name="Kosugi Y."/>
            <person name="Izuno A."/>
            <person name="Isagi Y."/>
            <person name="Lee S.L."/>
            <person name="Shimizu K.K."/>
        </authorList>
    </citation>
    <scope>NUCLEOTIDE SEQUENCE [LARGE SCALE GENOMIC DNA]</scope>
    <source>
        <strain evidence="2">214</strain>
    </source>
</reference>
<accession>A0AAV5LPC0</accession>
<evidence type="ECO:0000313" key="2">
    <source>
        <dbReference type="EMBL" id="GKV39289.1"/>
    </source>
</evidence>
<comment type="caution">
    <text evidence="2">The sequence shown here is derived from an EMBL/GenBank/DDBJ whole genome shotgun (WGS) entry which is preliminary data.</text>
</comment>
<keyword evidence="1" id="KW-0812">Transmembrane</keyword>
<dbReference type="AlphaFoldDB" id="A0AAV5LPC0"/>
<evidence type="ECO:0000313" key="3">
    <source>
        <dbReference type="Proteomes" id="UP001054252"/>
    </source>
</evidence>
<dbReference type="EMBL" id="BPVZ01000133">
    <property type="protein sequence ID" value="GKV39289.1"/>
    <property type="molecule type" value="Genomic_DNA"/>
</dbReference>
<keyword evidence="1" id="KW-0472">Membrane</keyword>
<gene>
    <name evidence="2" type="ORF">SLEP1_g47090</name>
</gene>
<name>A0AAV5LPC0_9ROSI</name>
<proteinExistence type="predicted"/>
<sequence>MVILMGLSLQCIMDLVVAGASLMIGLGIFASIASILCSAAFWHNAKYVS</sequence>